<reference evidence="1" key="1">
    <citation type="submission" date="2022-08" db="EMBL/GenBank/DDBJ databases">
        <title>Genome Sequence of Lecanicillium fungicola.</title>
        <authorList>
            <person name="Buettner E."/>
        </authorList>
    </citation>
    <scope>NUCLEOTIDE SEQUENCE</scope>
    <source>
        <strain evidence="1">Babe33</strain>
    </source>
</reference>
<dbReference type="Proteomes" id="UP001143910">
    <property type="component" value="Unassembled WGS sequence"/>
</dbReference>
<gene>
    <name evidence="1" type="ORF">NQ176_g5495</name>
</gene>
<evidence type="ECO:0000313" key="2">
    <source>
        <dbReference type="Proteomes" id="UP001143910"/>
    </source>
</evidence>
<name>A0ACC1NAF9_9HYPO</name>
<accession>A0ACC1NAF9</accession>
<organism evidence="1 2">
    <name type="scientific">Zarea fungicola</name>
    <dbReference type="NCBI Taxonomy" id="93591"/>
    <lineage>
        <taxon>Eukaryota</taxon>
        <taxon>Fungi</taxon>
        <taxon>Dikarya</taxon>
        <taxon>Ascomycota</taxon>
        <taxon>Pezizomycotina</taxon>
        <taxon>Sordariomycetes</taxon>
        <taxon>Hypocreomycetidae</taxon>
        <taxon>Hypocreales</taxon>
        <taxon>Cordycipitaceae</taxon>
        <taxon>Zarea</taxon>
    </lineage>
</organism>
<evidence type="ECO:0000313" key="1">
    <source>
        <dbReference type="EMBL" id="KAJ2975476.1"/>
    </source>
</evidence>
<keyword evidence="2" id="KW-1185">Reference proteome</keyword>
<proteinExistence type="predicted"/>
<protein>
    <submittedName>
        <fullName evidence="1">Uncharacterized protein</fullName>
    </submittedName>
</protein>
<sequence>MFFPWKRQHIEESPTAEQSFSDHQENKEQTNLEADKSDPTQPSEGLQVWYDCSDAEVDICFIHGLSGDLNSTWTGRSKGTPWPKELLPPTFPKARLLTYGYNAYIVRKSVATANELLDHANNLLNDLTIDREAACAVKRPLIFIAHSLGGLVCMEAIMRSQNPHGQHLKDIFHSTRAIAFMGTPHDGSEMANWAKIPARALGYLKSVNTSLLEVLRTENQYLRSVGERFSLLMKNLDDSRQIAITSFVEELPLTVGGMVVTRKSATFGNYNYMSIPANHIEMVKFVSAEEVGFKRLFGELRRWIGDIVMSRLVETISPETLSDCLKSLSFKGMYDRFHDIVPAAPGTCEWPTKHQTYCEWYNCPRGLLWIKGKPGAGKSTLLRHLLQQSRSRGDSGEQRLVLSFFFHGRGTELQKNELGLFRSLLHQLRDVPAALKKVVKAFQGYCEDHGTQGEMWQWHPGELRAYFSSALLIALESRPVWLYIDALDECGENAAKQLVDDFESILDIHSTKRLQNLHICFTCRHYPIFKHFFKYEINVEKENTTDISTFVRRELFSLFRKGDTSILNSITSRADGVFLWAWLVVKKVAQLQLNAASVEELDRAVRDIPTKLDEIYSEIIQRLNPVSYKLFIWICFALRPLSVEEMGWAMRMRTDSRCDSLDEFRNADEDQPDFRTMSTRVQVLSGGLAEVTSDTIIVQFIHQSVKDFFVADGASVLAKMTTLVGVNPALPNFVGMAHYWLSRFCIRSISNDKADYDLLSSNGRTYPLLRYATVSCLLHAKESAKRGISQRDLLEYFAWPSEVLMRRWIELYISISDTVPREMTLSVQRTTMAHLFLQNELVDPVLALIENEDWVKTGLHQLDEQRRTLLSIASMTCQPDIVEYLLEKGASPNIKDADGRMPLNYAISRSNVCIIEQLLRHGGTVGDESQVDFFHPDDKDHAAILKLFLKHASNNAEISSFLFQTLHTAAFIGHSDIVGLLLTRRFDVDEMEDGDRPALHHAALSGHSEVVHQLIAAGSDVNTRTETGDSALILAAQQRNRNVVEQLISAGSDVNAQNEAGYSALILAALWGNRDVAEQLIAASSDVNAQNKAGDSALILAAHGGYRAVTEQLIAAGSDVNAQNKAGNSALILAAQQGNRKVVEQLIAAGSDVNTQNMAGDSALLLAAHGGYSEVVEQLVTAGSDVNALNLAGRSSFYEALWCAHSNVAAQLSDAGAELPVDLPIRDAIRLNKLSTINLMLSYGIAFDTADHDGRTPLFDAAKAGFLQIVTLLLESGADTSRTDIQGRTALFSAIESKNVAVVEMLVESNATIDLTDNHGRTALFSAVENDCLSIVELLAQNYATMNFQDISGRTALFLAKSEPIAEMLINGGCNVDTMDVMGRTELSLAAEEGNAELTRVLLTNGADIHSTDTQGQTPLWYAIHRDRSEIMRQFLDGRVDIGHVDGNRRSLLYHAACKDAESVLELLLDKGMDINRLGEDRRTLLSEASEEGNRRAAALLLRHGADPNIPDLDGKTPLLRAASQGHAAVVSELLSRGAAADLTDHRGWTALAWAAFELHEETVALLIGNGANVNAADTEWRTPLWYAYHKSSESESSNVIRQLLIEAGAETSLSPAAQSPGSWLSDSPNESEEEYF</sequence>
<comment type="caution">
    <text evidence="1">The sequence shown here is derived from an EMBL/GenBank/DDBJ whole genome shotgun (WGS) entry which is preliminary data.</text>
</comment>
<dbReference type="EMBL" id="JANJQO010000703">
    <property type="protein sequence ID" value="KAJ2975476.1"/>
    <property type="molecule type" value="Genomic_DNA"/>
</dbReference>